<comment type="caution">
    <text evidence="3">The sequence shown here is derived from an EMBL/GenBank/DDBJ whole genome shotgun (WGS) entry which is preliminary data.</text>
</comment>
<dbReference type="InterPro" id="IPR041916">
    <property type="entry name" value="Anti_sigma_zinc_sf"/>
</dbReference>
<proteinExistence type="predicted"/>
<dbReference type="AlphaFoldDB" id="A0A6V8NMQ8"/>
<evidence type="ECO:0000259" key="2">
    <source>
        <dbReference type="Pfam" id="PF13490"/>
    </source>
</evidence>
<gene>
    <name evidence="3" type="ORF">HKBW3S06_00772</name>
</gene>
<feature type="transmembrane region" description="Helical" evidence="1">
    <location>
        <begin position="107"/>
        <end position="124"/>
    </location>
</feature>
<evidence type="ECO:0000313" key="3">
    <source>
        <dbReference type="EMBL" id="GFP21545.1"/>
    </source>
</evidence>
<name>A0A6V8NMQ8_9ACTN</name>
<protein>
    <recommendedName>
        <fullName evidence="2">Putative zinc-finger domain-containing protein</fullName>
    </recommendedName>
</protein>
<dbReference type="Proteomes" id="UP000580051">
    <property type="component" value="Unassembled WGS sequence"/>
</dbReference>
<dbReference type="EMBL" id="BLRV01000060">
    <property type="protein sequence ID" value="GFP21545.1"/>
    <property type="molecule type" value="Genomic_DNA"/>
</dbReference>
<reference evidence="3 4" key="1">
    <citation type="journal article" date="2020" name="Front. Microbiol.">
        <title>Single-cell genomics of novel Actinobacteria with the Wood-Ljungdahl pathway discovered in a serpentinizing system.</title>
        <authorList>
            <person name="Merino N."/>
            <person name="Kawai M."/>
            <person name="Boyd E.S."/>
            <person name="Colman D.R."/>
            <person name="McGlynn S.E."/>
            <person name="Nealson K.H."/>
            <person name="Kurokawa K."/>
            <person name="Hongoh Y."/>
        </authorList>
    </citation>
    <scope>NUCLEOTIDE SEQUENCE [LARGE SCALE GENOMIC DNA]</scope>
    <source>
        <strain evidence="3 4">S06</strain>
    </source>
</reference>
<keyword evidence="1" id="KW-1133">Transmembrane helix</keyword>
<organism evidence="3 4">
    <name type="scientific">Candidatus Hakubella thermalkaliphila</name>
    <dbReference type="NCBI Taxonomy" id="2754717"/>
    <lineage>
        <taxon>Bacteria</taxon>
        <taxon>Bacillati</taxon>
        <taxon>Actinomycetota</taxon>
        <taxon>Actinomycetota incertae sedis</taxon>
        <taxon>Candidatus Hakubellales</taxon>
        <taxon>Candidatus Hakubellaceae</taxon>
        <taxon>Candidatus Hakubella</taxon>
    </lineage>
</organism>
<keyword evidence="1" id="KW-0812">Transmembrane</keyword>
<feature type="domain" description="Putative zinc-finger" evidence="2">
    <location>
        <begin position="6"/>
        <end position="40"/>
    </location>
</feature>
<dbReference type="Gene3D" id="1.10.10.1320">
    <property type="entry name" value="Anti-sigma factor, zinc-finger domain"/>
    <property type="match status" value="1"/>
</dbReference>
<dbReference type="Pfam" id="PF13490">
    <property type="entry name" value="zf-HC2"/>
    <property type="match status" value="1"/>
</dbReference>
<keyword evidence="1" id="KW-0472">Membrane</keyword>
<accession>A0A6V8NMQ8</accession>
<evidence type="ECO:0000256" key="1">
    <source>
        <dbReference type="SAM" id="Phobius"/>
    </source>
</evidence>
<evidence type="ECO:0000313" key="4">
    <source>
        <dbReference type="Proteomes" id="UP000580051"/>
    </source>
</evidence>
<sequence>MRTTYCSLVDQYLPKYLEDDVSSVRKEQIKDHLSSCPDCRRDYKRLKFVLSHLSQVEKDEIKAPSDFVDSLVARLDQFKRNSWQSGPANSAAKNRFNTFMENPARNVLIGAAMVATAFIVGVEVKHRLGRKVQIKGSL</sequence>
<dbReference type="InterPro" id="IPR027383">
    <property type="entry name" value="Znf_put"/>
</dbReference>